<evidence type="ECO:0000256" key="5">
    <source>
        <dbReference type="ARBA" id="ARBA00023134"/>
    </source>
</evidence>
<dbReference type="PRINTS" id="PR00315">
    <property type="entry name" value="ELONGATNFCT"/>
</dbReference>
<sequence>MYVIGTAGHVDHGKSTLVKTLTGIDPDRWEEERRREMTIDLGFAWLTLPSGRSVSVIDVPGHERFIKNMLAGVGGIDAALLVVAADESFMPQTEEHLAILDLLGVEHGLVVLTKADLVDDEWLALVRAEVSERLAGTSLAGAPQLAVSARSGRGIPELLQALDAQLDRTPSRADLHGAPRMSIDRAFTIGGFGAVVTGTLLDGPLAVGDEVELQPSGLRARVRGLQTHQQKEAQGQPGPR</sequence>
<dbReference type="AlphaFoldDB" id="A0A0P9H2C7"/>
<dbReference type="InterPro" id="IPR000795">
    <property type="entry name" value="T_Tr_GTP-bd_dom"/>
</dbReference>
<keyword evidence="7" id="KW-0251">Elongation factor</keyword>
<reference evidence="7 8" key="1">
    <citation type="submission" date="2015-09" db="EMBL/GenBank/DDBJ databases">
        <title>Draft genome sequence of Kouleothrix aurantiaca JCM 19913.</title>
        <authorList>
            <person name="Hemp J."/>
        </authorList>
    </citation>
    <scope>NUCLEOTIDE SEQUENCE [LARGE SCALE GENOMIC DNA]</scope>
    <source>
        <strain evidence="7 8">COM-B</strain>
    </source>
</reference>
<dbReference type="Pfam" id="PF00009">
    <property type="entry name" value="GTP_EFTU"/>
    <property type="match status" value="1"/>
</dbReference>
<dbReference type="GO" id="GO:0000049">
    <property type="term" value="F:tRNA binding"/>
    <property type="evidence" value="ECO:0007669"/>
    <property type="project" value="TreeGrafter"/>
</dbReference>
<comment type="caution">
    <text evidence="7">The sequence shown here is derived from an EMBL/GenBank/DDBJ whole genome shotgun (WGS) entry which is preliminary data.</text>
</comment>
<dbReference type="SUPFAM" id="SSF52540">
    <property type="entry name" value="P-loop containing nucleoside triphosphate hydrolases"/>
    <property type="match status" value="1"/>
</dbReference>
<feature type="non-terminal residue" evidence="7">
    <location>
        <position position="240"/>
    </location>
</feature>
<dbReference type="InterPro" id="IPR027417">
    <property type="entry name" value="P-loop_NTPase"/>
</dbReference>
<dbReference type="PANTHER" id="PTHR42854:SF3">
    <property type="entry name" value="EUKARYOTIC TRANSLATION INITIATION FACTOR 2 SUBUNIT 3-RELATED"/>
    <property type="match status" value="1"/>
</dbReference>
<dbReference type="GO" id="GO:0003924">
    <property type="term" value="F:GTPase activity"/>
    <property type="evidence" value="ECO:0007669"/>
    <property type="project" value="InterPro"/>
</dbReference>
<accession>A0A0P9H2C7</accession>
<dbReference type="PROSITE" id="PS51722">
    <property type="entry name" value="G_TR_2"/>
    <property type="match status" value="1"/>
</dbReference>
<evidence type="ECO:0000259" key="6">
    <source>
        <dbReference type="PROSITE" id="PS51722"/>
    </source>
</evidence>
<dbReference type="NCBIfam" id="TIGR00475">
    <property type="entry name" value="selB"/>
    <property type="match status" value="1"/>
</dbReference>
<dbReference type="EMBL" id="LJCR01002862">
    <property type="protein sequence ID" value="KPV48186.1"/>
    <property type="molecule type" value="Genomic_DNA"/>
</dbReference>
<dbReference type="GO" id="GO:0035368">
    <property type="term" value="F:selenocysteine insertion sequence binding"/>
    <property type="evidence" value="ECO:0007669"/>
    <property type="project" value="TreeGrafter"/>
</dbReference>
<comment type="subcellular location">
    <subcellularLocation>
        <location evidence="1">Cytoplasm</location>
    </subcellularLocation>
</comment>
<dbReference type="Gene3D" id="2.40.30.10">
    <property type="entry name" value="Translation factors"/>
    <property type="match status" value="1"/>
</dbReference>
<dbReference type="GO" id="GO:0005829">
    <property type="term" value="C:cytosol"/>
    <property type="evidence" value="ECO:0007669"/>
    <property type="project" value="TreeGrafter"/>
</dbReference>
<evidence type="ECO:0000256" key="4">
    <source>
        <dbReference type="ARBA" id="ARBA00022917"/>
    </source>
</evidence>
<gene>
    <name evidence="7" type="ORF">SE17_39420</name>
</gene>
<organism evidence="7 8">
    <name type="scientific">Kouleothrix aurantiaca</name>
    <dbReference type="NCBI Taxonomy" id="186479"/>
    <lineage>
        <taxon>Bacteria</taxon>
        <taxon>Bacillati</taxon>
        <taxon>Chloroflexota</taxon>
        <taxon>Chloroflexia</taxon>
        <taxon>Chloroflexales</taxon>
        <taxon>Roseiflexineae</taxon>
        <taxon>Roseiflexaceae</taxon>
        <taxon>Kouleothrix</taxon>
    </lineage>
</organism>
<protein>
    <submittedName>
        <fullName evidence="7">Translation elongation factor</fullName>
    </submittedName>
</protein>
<dbReference type="GO" id="GO:0016259">
    <property type="term" value="P:selenocysteine metabolic process"/>
    <property type="evidence" value="ECO:0007669"/>
    <property type="project" value="TreeGrafter"/>
</dbReference>
<dbReference type="GO" id="GO:0003746">
    <property type="term" value="F:translation elongation factor activity"/>
    <property type="evidence" value="ECO:0007669"/>
    <property type="project" value="UniProtKB-KW"/>
</dbReference>
<evidence type="ECO:0000256" key="1">
    <source>
        <dbReference type="ARBA" id="ARBA00004496"/>
    </source>
</evidence>
<dbReference type="CDD" id="cd04171">
    <property type="entry name" value="SelB"/>
    <property type="match status" value="1"/>
</dbReference>
<evidence type="ECO:0000256" key="3">
    <source>
        <dbReference type="ARBA" id="ARBA00022741"/>
    </source>
</evidence>
<keyword evidence="2" id="KW-0963">Cytoplasm</keyword>
<dbReference type="InterPro" id="IPR004535">
    <property type="entry name" value="Transl_elong_SelB"/>
</dbReference>
<dbReference type="InterPro" id="IPR009000">
    <property type="entry name" value="Transl_B-barrel_sf"/>
</dbReference>
<keyword evidence="4" id="KW-0648">Protein biosynthesis</keyword>
<name>A0A0P9H2C7_9CHLR</name>
<evidence type="ECO:0000256" key="2">
    <source>
        <dbReference type="ARBA" id="ARBA00022490"/>
    </source>
</evidence>
<proteinExistence type="predicted"/>
<evidence type="ECO:0000313" key="8">
    <source>
        <dbReference type="Proteomes" id="UP000050509"/>
    </source>
</evidence>
<dbReference type="GO" id="GO:0001514">
    <property type="term" value="P:selenocysteine incorporation"/>
    <property type="evidence" value="ECO:0007669"/>
    <property type="project" value="InterPro"/>
</dbReference>
<keyword evidence="3" id="KW-0547">Nucleotide-binding</keyword>
<dbReference type="Proteomes" id="UP000050509">
    <property type="component" value="Unassembled WGS sequence"/>
</dbReference>
<dbReference type="GO" id="GO:0005525">
    <property type="term" value="F:GTP binding"/>
    <property type="evidence" value="ECO:0007669"/>
    <property type="project" value="UniProtKB-KW"/>
</dbReference>
<dbReference type="InterPro" id="IPR050543">
    <property type="entry name" value="eIF2G"/>
</dbReference>
<keyword evidence="8" id="KW-1185">Reference proteome</keyword>
<dbReference type="Gene3D" id="3.40.50.300">
    <property type="entry name" value="P-loop containing nucleotide triphosphate hydrolases"/>
    <property type="match status" value="1"/>
</dbReference>
<dbReference type="PANTHER" id="PTHR42854">
    <property type="entry name" value="EUKARYOTIC TRANSLATION INITIATION FACTOR 2 SUBUNIT 3 FAMILY MEMBER"/>
    <property type="match status" value="1"/>
</dbReference>
<evidence type="ECO:0000313" key="7">
    <source>
        <dbReference type="EMBL" id="KPV48186.1"/>
    </source>
</evidence>
<feature type="domain" description="Tr-type G" evidence="6">
    <location>
        <begin position="1"/>
        <end position="171"/>
    </location>
</feature>
<dbReference type="SUPFAM" id="SSF50447">
    <property type="entry name" value="Translation proteins"/>
    <property type="match status" value="1"/>
</dbReference>
<keyword evidence="5" id="KW-0342">GTP-binding</keyword>